<dbReference type="PANTHER" id="PTHR33448">
    <property type="entry name" value="CHLOROPLAST PROTEIN HCF243-RELATED"/>
    <property type="match status" value="1"/>
</dbReference>
<dbReference type="PANTHER" id="PTHR33448:SF4">
    <property type="entry name" value="CHLOROPLAST PROTEIN HCF243"/>
    <property type="match status" value="1"/>
</dbReference>
<keyword evidence="2" id="KW-1185">Reference proteome</keyword>
<protein>
    <submittedName>
        <fullName evidence="1">Uncharacterized protein</fullName>
    </submittedName>
</protein>
<name>A0ABD1QWQ6_9LAMI</name>
<dbReference type="Proteomes" id="UP001604336">
    <property type="component" value="Unassembled WGS sequence"/>
</dbReference>
<accession>A0ABD1QWQ6</accession>
<comment type="caution">
    <text evidence="1">The sequence shown here is derived from an EMBL/GenBank/DDBJ whole genome shotgun (WGS) entry which is preliminary data.</text>
</comment>
<proteinExistence type="predicted"/>
<dbReference type="EMBL" id="JBFOLK010000010">
    <property type="protein sequence ID" value="KAL2480647.1"/>
    <property type="molecule type" value="Genomic_DNA"/>
</dbReference>
<gene>
    <name evidence="1" type="ORF">Adt_33613</name>
</gene>
<evidence type="ECO:0000313" key="2">
    <source>
        <dbReference type="Proteomes" id="UP001604336"/>
    </source>
</evidence>
<organism evidence="1 2">
    <name type="scientific">Abeliophyllum distichum</name>
    <dbReference type="NCBI Taxonomy" id="126358"/>
    <lineage>
        <taxon>Eukaryota</taxon>
        <taxon>Viridiplantae</taxon>
        <taxon>Streptophyta</taxon>
        <taxon>Embryophyta</taxon>
        <taxon>Tracheophyta</taxon>
        <taxon>Spermatophyta</taxon>
        <taxon>Magnoliopsida</taxon>
        <taxon>eudicotyledons</taxon>
        <taxon>Gunneridae</taxon>
        <taxon>Pentapetalae</taxon>
        <taxon>asterids</taxon>
        <taxon>lamiids</taxon>
        <taxon>Lamiales</taxon>
        <taxon>Oleaceae</taxon>
        <taxon>Forsythieae</taxon>
        <taxon>Abeliophyllum</taxon>
    </lineage>
</organism>
<dbReference type="AlphaFoldDB" id="A0ABD1QWQ6"/>
<reference evidence="2" key="1">
    <citation type="submission" date="2024-07" db="EMBL/GenBank/DDBJ databases">
        <title>Two chromosome-level genome assemblies of Korean endemic species Abeliophyllum distichum and Forsythia ovata (Oleaceae).</title>
        <authorList>
            <person name="Jang H."/>
        </authorList>
    </citation>
    <scope>NUCLEOTIDE SEQUENCE [LARGE SCALE GENOMIC DNA]</scope>
</reference>
<sequence length="103" mass="12139">MRTDLKEMMSMRSSRRHVLEDIEIKDEKIEEEAGRVSICIPPKNAFLLMRCRSDPMKMTALANALVGMQMLLLNKKMPMKVEKILIKRLRILKKNYTYKNVKL</sequence>
<evidence type="ECO:0000313" key="1">
    <source>
        <dbReference type="EMBL" id="KAL2480647.1"/>
    </source>
</evidence>